<dbReference type="GO" id="GO:0005507">
    <property type="term" value="F:copper ion binding"/>
    <property type="evidence" value="ECO:0007669"/>
    <property type="project" value="InterPro"/>
</dbReference>
<dbReference type="InterPro" id="IPR002355">
    <property type="entry name" value="Cu_oxidase_Cu_BS"/>
</dbReference>
<proteinExistence type="inferred from homology"/>
<dbReference type="STRING" id="360911.EAT1b_1263"/>
<dbReference type="PANTHER" id="PTHR48267:SF1">
    <property type="entry name" value="BILIRUBIN OXIDASE"/>
    <property type="match status" value="1"/>
</dbReference>
<accession>C4KYM7</accession>
<dbReference type="eggNOG" id="COG2132">
    <property type="taxonomic scope" value="Bacteria"/>
</dbReference>
<dbReference type="EMBL" id="CP001615">
    <property type="protein sequence ID" value="ACQ70190.1"/>
    <property type="molecule type" value="Genomic_DNA"/>
</dbReference>
<evidence type="ECO:0000256" key="3">
    <source>
        <dbReference type="ARBA" id="ARBA00023002"/>
    </source>
</evidence>
<dbReference type="PROSITE" id="PS00080">
    <property type="entry name" value="MULTICOPPER_OXIDASE2"/>
    <property type="match status" value="1"/>
</dbReference>
<dbReference type="HOGENOM" id="CLU_009100_2_4_9"/>
<sequence>MKECYSMKSKGMWFLLTGILIGGIFVLLVVLFNGTWNHNNNMDQNHMMGHDSATSQMDDHMMSDNGMDDNDGPMGHGAMQELQASDEPTKPLPIPTALQPDRVTGDTVYYTVEATKGTSQFFKDGKKSETFGYNGDLLGPMIELPKGKTVVIDTINRLDEPTTFHWHGLVIPADMDGGPHQTVPPGERAQVRLDIDQEPSTLWFHPHPMGSTAEQVYKGLAGLLYVTDDAQNGLPNEYGVDDIPLIVQDRLFTPNGELDYDAHMNVDGTTGDTILANGAINTTFDVQTETLRVRLVNGSNARDFDFTLSNEAEMTQIATDGGPLERPIPLETLTLTPGERAEVLIDFSQVEDVAALKADGVTFTTFRIGELDKASIKIPTIETVERSTDETADRRLTLFGMGNMVSINGKTYDPERIDIEAKRGDTEVWEIENKPDMMGGMTHPFHIHGVQFRVISRDGKPPSDQEKGWKDTVAVAPDERVKIELTFTKTGTFMYHCHILEHEENGMMGQVNVTE</sequence>
<keyword evidence="2" id="KW-0479">Metal-binding</keyword>
<dbReference type="Pfam" id="PF00394">
    <property type="entry name" value="Cu-oxidase"/>
    <property type="match status" value="1"/>
</dbReference>
<dbReference type="AlphaFoldDB" id="C4KYM7"/>
<evidence type="ECO:0000256" key="4">
    <source>
        <dbReference type="SAM" id="Phobius"/>
    </source>
</evidence>
<keyword evidence="4" id="KW-1133">Transmembrane helix</keyword>
<comment type="similarity">
    <text evidence="1">Belongs to the multicopper oxidase family.</text>
</comment>
<dbReference type="CDD" id="cd13890">
    <property type="entry name" value="CuRO_3_CueO_FtsP"/>
    <property type="match status" value="1"/>
</dbReference>
<keyword evidence="4" id="KW-0472">Membrane</keyword>
<evidence type="ECO:0000259" key="6">
    <source>
        <dbReference type="Pfam" id="PF07731"/>
    </source>
</evidence>
<dbReference type="GO" id="GO:0016491">
    <property type="term" value="F:oxidoreductase activity"/>
    <property type="evidence" value="ECO:0007669"/>
    <property type="project" value="UniProtKB-KW"/>
</dbReference>
<organism evidence="8 9">
    <name type="scientific">Exiguobacterium sp. (strain ATCC BAA-1283 / AT1b)</name>
    <dbReference type="NCBI Taxonomy" id="360911"/>
    <lineage>
        <taxon>Bacteria</taxon>
        <taxon>Bacillati</taxon>
        <taxon>Bacillota</taxon>
        <taxon>Bacilli</taxon>
        <taxon>Bacillales</taxon>
        <taxon>Bacillales Family XII. Incertae Sedis</taxon>
        <taxon>Exiguobacterium</taxon>
    </lineage>
</organism>
<feature type="transmembrane region" description="Helical" evidence="4">
    <location>
        <begin position="12"/>
        <end position="32"/>
    </location>
</feature>
<name>C4KYM7_EXISA</name>
<dbReference type="InterPro" id="IPR045087">
    <property type="entry name" value="Cu-oxidase_fam"/>
</dbReference>
<feature type="domain" description="Plastocyanin-like" evidence="6">
    <location>
        <begin position="400"/>
        <end position="514"/>
    </location>
</feature>
<dbReference type="CDD" id="cd13867">
    <property type="entry name" value="CuRO_2_CueO_FtsP"/>
    <property type="match status" value="1"/>
</dbReference>
<evidence type="ECO:0000256" key="2">
    <source>
        <dbReference type="ARBA" id="ARBA00022723"/>
    </source>
</evidence>
<dbReference type="InterPro" id="IPR001117">
    <property type="entry name" value="Cu-oxidase_2nd"/>
</dbReference>
<feature type="domain" description="Plastocyanin-like" evidence="7">
    <location>
        <begin position="122"/>
        <end position="230"/>
    </location>
</feature>
<evidence type="ECO:0000313" key="8">
    <source>
        <dbReference type="EMBL" id="ACQ70190.1"/>
    </source>
</evidence>
<dbReference type="CDD" id="cd04232">
    <property type="entry name" value="CuRO_1_CueO_FtsP"/>
    <property type="match status" value="1"/>
</dbReference>
<keyword evidence="4" id="KW-0812">Transmembrane</keyword>
<dbReference type="InterPro" id="IPR011706">
    <property type="entry name" value="Cu-oxidase_C"/>
</dbReference>
<keyword evidence="9" id="KW-1185">Reference proteome</keyword>
<dbReference type="Pfam" id="PF07731">
    <property type="entry name" value="Cu-oxidase_2"/>
    <property type="match status" value="1"/>
</dbReference>
<keyword evidence="3" id="KW-0560">Oxidoreductase</keyword>
<dbReference type="Proteomes" id="UP000000716">
    <property type="component" value="Chromosome"/>
</dbReference>
<dbReference type="InterPro" id="IPR033138">
    <property type="entry name" value="Cu_oxidase_CS"/>
</dbReference>
<dbReference type="Gene3D" id="2.60.40.420">
    <property type="entry name" value="Cupredoxins - blue copper proteins"/>
    <property type="match status" value="3"/>
</dbReference>
<dbReference type="InterPro" id="IPR008972">
    <property type="entry name" value="Cupredoxin"/>
</dbReference>
<feature type="domain" description="Plastocyanin-like" evidence="5">
    <location>
        <begin position="269"/>
        <end position="349"/>
    </location>
</feature>
<evidence type="ECO:0000256" key="1">
    <source>
        <dbReference type="ARBA" id="ARBA00010609"/>
    </source>
</evidence>
<dbReference type="SUPFAM" id="SSF49503">
    <property type="entry name" value="Cupredoxins"/>
    <property type="match status" value="3"/>
</dbReference>
<dbReference type="Pfam" id="PF07732">
    <property type="entry name" value="Cu-oxidase_3"/>
    <property type="match status" value="1"/>
</dbReference>
<reference evidence="8 9" key="1">
    <citation type="journal article" date="2011" name="J. Bacteriol.">
        <title>Complete genome sequence of the Thermophilic Bacterium Exiguobacterium sp. AT1b.</title>
        <authorList>
            <person name="Vishnivetskaya T.A."/>
            <person name="Lucas S."/>
            <person name="Copeland A."/>
            <person name="Lapidus A."/>
            <person name="Glavina Del Rio T."/>
            <person name="Dalin E."/>
            <person name="Tice H."/>
            <person name="Bruce D.C."/>
            <person name="Goodwin L.A."/>
            <person name="Pitluck S."/>
            <person name="Saunders E."/>
            <person name="Brettin T."/>
            <person name="Detter C."/>
            <person name="Han C."/>
            <person name="Larimer F."/>
            <person name="Land M.L."/>
            <person name="Hauser L.J."/>
            <person name="Kyrpides N.C."/>
            <person name="Ovchinnikova G."/>
            <person name="Kathariou S."/>
            <person name="Ramaley R.F."/>
            <person name="Rodrigues D.F."/>
            <person name="Hendrix C."/>
            <person name="Richardson P."/>
            <person name="Tiedje J.M."/>
        </authorList>
    </citation>
    <scope>NUCLEOTIDE SEQUENCE [LARGE SCALE GENOMIC DNA]</scope>
    <source>
        <strain evidence="9">ATCC BAA-1283 / AT1b</strain>
    </source>
</reference>
<gene>
    <name evidence="8" type="ordered locus">EAT1b_1263</name>
</gene>
<protein>
    <submittedName>
        <fullName evidence="8">Multicopper oxidase type 3</fullName>
    </submittedName>
</protein>
<dbReference type="KEGG" id="eat:EAT1b_1263"/>
<evidence type="ECO:0000259" key="7">
    <source>
        <dbReference type="Pfam" id="PF07732"/>
    </source>
</evidence>
<evidence type="ECO:0000259" key="5">
    <source>
        <dbReference type="Pfam" id="PF00394"/>
    </source>
</evidence>
<dbReference type="PANTHER" id="PTHR48267">
    <property type="entry name" value="CUPREDOXIN SUPERFAMILY PROTEIN"/>
    <property type="match status" value="1"/>
</dbReference>
<evidence type="ECO:0000313" key="9">
    <source>
        <dbReference type="Proteomes" id="UP000000716"/>
    </source>
</evidence>
<dbReference type="InterPro" id="IPR011707">
    <property type="entry name" value="Cu-oxidase-like_N"/>
</dbReference>
<dbReference type="PROSITE" id="PS00079">
    <property type="entry name" value="MULTICOPPER_OXIDASE1"/>
    <property type="match status" value="1"/>
</dbReference>